<dbReference type="Pfam" id="PF07690">
    <property type="entry name" value="MFS_1"/>
    <property type="match status" value="1"/>
</dbReference>
<keyword evidence="3" id="KW-0813">Transport</keyword>
<feature type="compositionally biased region" description="Basic and acidic residues" evidence="8">
    <location>
        <begin position="11"/>
        <end position="22"/>
    </location>
</feature>
<dbReference type="FunFam" id="1.20.1720.10:FF:000004">
    <property type="entry name" value="EmrB/QacA family drug resistance transporter"/>
    <property type="match status" value="1"/>
</dbReference>
<dbReference type="PRINTS" id="PR01036">
    <property type="entry name" value="TCRTETB"/>
</dbReference>
<dbReference type="PANTHER" id="PTHR23501">
    <property type="entry name" value="MAJOR FACILITATOR SUPERFAMILY"/>
    <property type="match status" value="1"/>
</dbReference>
<feature type="transmembrane region" description="Helical" evidence="9">
    <location>
        <begin position="397"/>
        <end position="422"/>
    </location>
</feature>
<accession>A0A2N6PL24</accession>
<feature type="transmembrane region" description="Helical" evidence="9">
    <location>
        <begin position="306"/>
        <end position="327"/>
    </location>
</feature>
<evidence type="ECO:0000256" key="8">
    <source>
        <dbReference type="SAM" id="MobiDB-lite"/>
    </source>
</evidence>
<dbReference type="InterPro" id="IPR020846">
    <property type="entry name" value="MFS_dom"/>
</dbReference>
<dbReference type="InterPro" id="IPR004638">
    <property type="entry name" value="EmrB-like"/>
</dbReference>
<feature type="transmembrane region" description="Helical" evidence="9">
    <location>
        <begin position="208"/>
        <end position="227"/>
    </location>
</feature>
<dbReference type="InterPro" id="IPR036259">
    <property type="entry name" value="MFS_trans_sf"/>
</dbReference>
<dbReference type="PROSITE" id="PS50850">
    <property type="entry name" value="MFS"/>
    <property type="match status" value="1"/>
</dbReference>
<feature type="region of interest" description="Disordered" evidence="8">
    <location>
        <begin position="541"/>
        <end position="567"/>
    </location>
</feature>
<keyword evidence="6 9" id="KW-1133">Transmembrane helix</keyword>
<dbReference type="OrthoDB" id="7375466at2"/>
<proteinExistence type="inferred from homology"/>
<dbReference type="InterPro" id="IPR011701">
    <property type="entry name" value="MFS"/>
</dbReference>
<organism evidence="11 12">
    <name type="scientific">Brevibacterium luteolum</name>
    <dbReference type="NCBI Taxonomy" id="199591"/>
    <lineage>
        <taxon>Bacteria</taxon>
        <taxon>Bacillati</taxon>
        <taxon>Actinomycetota</taxon>
        <taxon>Actinomycetes</taxon>
        <taxon>Micrococcales</taxon>
        <taxon>Brevibacteriaceae</taxon>
        <taxon>Brevibacterium</taxon>
    </lineage>
</organism>
<dbReference type="PANTHER" id="PTHR23501:SF197">
    <property type="entry name" value="COMD"/>
    <property type="match status" value="1"/>
</dbReference>
<gene>
    <name evidence="11" type="ORF">CJ198_02455</name>
</gene>
<evidence type="ECO:0000256" key="5">
    <source>
        <dbReference type="ARBA" id="ARBA00022692"/>
    </source>
</evidence>
<evidence type="ECO:0000256" key="7">
    <source>
        <dbReference type="ARBA" id="ARBA00023136"/>
    </source>
</evidence>
<evidence type="ECO:0000313" key="12">
    <source>
        <dbReference type="Proteomes" id="UP000235703"/>
    </source>
</evidence>
<reference evidence="11 12" key="1">
    <citation type="submission" date="2017-09" db="EMBL/GenBank/DDBJ databases">
        <title>Bacterial strain isolated from the female urinary microbiota.</title>
        <authorList>
            <person name="Thomas-White K."/>
            <person name="Kumar N."/>
            <person name="Forster S."/>
            <person name="Putonti C."/>
            <person name="Lawley T."/>
            <person name="Wolfe A.J."/>
        </authorList>
    </citation>
    <scope>NUCLEOTIDE SEQUENCE [LARGE SCALE GENOMIC DNA]</scope>
    <source>
        <strain evidence="11 12">UMB0680</strain>
    </source>
</reference>
<keyword evidence="12" id="KW-1185">Reference proteome</keyword>
<evidence type="ECO:0000256" key="3">
    <source>
        <dbReference type="ARBA" id="ARBA00022448"/>
    </source>
</evidence>
<evidence type="ECO:0000313" key="11">
    <source>
        <dbReference type="EMBL" id="PMB99400.1"/>
    </source>
</evidence>
<dbReference type="EMBL" id="PNFZ01000001">
    <property type="protein sequence ID" value="PMB99400.1"/>
    <property type="molecule type" value="Genomic_DNA"/>
</dbReference>
<name>A0A2N6PL24_9MICO</name>
<feature type="transmembrane region" description="Helical" evidence="9">
    <location>
        <begin position="512"/>
        <end position="530"/>
    </location>
</feature>
<keyword evidence="4" id="KW-1003">Cell membrane</keyword>
<feature type="domain" description="Major facilitator superfamily (MFS) profile" evidence="10">
    <location>
        <begin position="51"/>
        <end position="535"/>
    </location>
</feature>
<sequence>MAKDVTPPHTAEAEFAGHREPAPADCRAATSAASDPADNGSGMTTGAILWVFAALMVAMFMFSLNQTVLATALPTIVGELHGVDQMLWVSTAFMLASTIMMPIYGKIGDLFGRKPLFIFAISMFMLGSVFALLAQDMSFLIIGRVFQGIGGGGMMILSQAIIAAIVPARERGKYMGAMGSVFAVSSVAGPLIGGWLTEGPGWRWNFAMNFPLGIFAIIAAMILLRVPDTRPEVRPRVDVAGMALIAVFTSAVVLIAAWGGHQYEWTSPVILGLGAAALVAGTIFVFVERRAAEPIIPMSLFRDRNFVLSTIAGLTIGVAMFGVLSYMPTYLQMVHGVDAARAGLMMVPMMGCMLIVSTGIGFVVARTGRYKFYPIIGMSLIVTSLVLMSQLRADSPAWTTMIFLAIMGSGLGLSMQLLVLVVQNSFPVEMVGTATASNNFFRQIGASFGMAIIGSLFTSRLMSNLTEKLSSVPGADASGLHANELTPEALSQLPTAIQDLIIGAYNDALVPLFLWAAPLPVLGLLVLFFIREKPLATRIERAQARPGQQTRSTIDTEADSAGQKPAT</sequence>
<feature type="transmembrane region" description="Helical" evidence="9">
    <location>
        <begin position="146"/>
        <end position="167"/>
    </location>
</feature>
<feature type="transmembrane region" description="Helical" evidence="9">
    <location>
        <begin position="47"/>
        <end position="65"/>
    </location>
</feature>
<evidence type="ECO:0000256" key="1">
    <source>
        <dbReference type="ARBA" id="ARBA00004651"/>
    </source>
</evidence>
<comment type="subcellular location">
    <subcellularLocation>
        <location evidence="1">Cell membrane</location>
        <topology evidence="1">Multi-pass membrane protein</topology>
    </subcellularLocation>
</comment>
<dbReference type="GO" id="GO:0022857">
    <property type="term" value="F:transmembrane transporter activity"/>
    <property type="evidence" value="ECO:0007669"/>
    <property type="project" value="InterPro"/>
</dbReference>
<feature type="transmembrane region" description="Helical" evidence="9">
    <location>
        <begin position="239"/>
        <end position="259"/>
    </location>
</feature>
<dbReference type="Gene3D" id="1.20.1250.20">
    <property type="entry name" value="MFS general substrate transporter like domains"/>
    <property type="match status" value="1"/>
</dbReference>
<dbReference type="Proteomes" id="UP000235703">
    <property type="component" value="Unassembled WGS sequence"/>
</dbReference>
<feature type="transmembrane region" description="Helical" evidence="9">
    <location>
        <begin position="174"/>
        <end position="196"/>
    </location>
</feature>
<keyword evidence="5 9" id="KW-0812">Transmembrane</keyword>
<evidence type="ECO:0000256" key="9">
    <source>
        <dbReference type="SAM" id="Phobius"/>
    </source>
</evidence>
<feature type="transmembrane region" description="Helical" evidence="9">
    <location>
        <begin position="372"/>
        <end position="391"/>
    </location>
</feature>
<dbReference type="NCBIfam" id="TIGR00711">
    <property type="entry name" value="efflux_EmrB"/>
    <property type="match status" value="1"/>
</dbReference>
<feature type="compositionally biased region" description="Polar residues" evidence="8">
    <location>
        <begin position="546"/>
        <end position="555"/>
    </location>
</feature>
<dbReference type="RefSeq" id="WP_102160410.1">
    <property type="nucleotide sequence ID" value="NZ_PNFZ01000001.1"/>
</dbReference>
<comment type="caution">
    <text evidence="11">The sequence shown here is derived from an EMBL/GenBank/DDBJ whole genome shotgun (WGS) entry which is preliminary data.</text>
</comment>
<dbReference type="AlphaFoldDB" id="A0A2N6PL24"/>
<evidence type="ECO:0000259" key="10">
    <source>
        <dbReference type="PROSITE" id="PS50850"/>
    </source>
</evidence>
<dbReference type="SUPFAM" id="SSF103473">
    <property type="entry name" value="MFS general substrate transporter"/>
    <property type="match status" value="1"/>
</dbReference>
<dbReference type="CDD" id="cd17502">
    <property type="entry name" value="MFS_Azr1_MDR_like"/>
    <property type="match status" value="1"/>
</dbReference>
<feature type="transmembrane region" description="Helical" evidence="9">
    <location>
        <begin position="265"/>
        <end position="286"/>
    </location>
</feature>
<dbReference type="Gene3D" id="1.20.1720.10">
    <property type="entry name" value="Multidrug resistance protein D"/>
    <property type="match status" value="1"/>
</dbReference>
<feature type="transmembrane region" description="Helical" evidence="9">
    <location>
        <begin position="116"/>
        <end position="134"/>
    </location>
</feature>
<evidence type="ECO:0000256" key="4">
    <source>
        <dbReference type="ARBA" id="ARBA00022475"/>
    </source>
</evidence>
<feature type="transmembrane region" description="Helical" evidence="9">
    <location>
        <begin position="85"/>
        <end position="104"/>
    </location>
</feature>
<protein>
    <submittedName>
        <fullName evidence="11">MFS transporter</fullName>
    </submittedName>
</protein>
<comment type="similarity">
    <text evidence="2">Belongs to the major facilitator superfamily. TCR/Tet family.</text>
</comment>
<feature type="transmembrane region" description="Helical" evidence="9">
    <location>
        <begin position="339"/>
        <end position="365"/>
    </location>
</feature>
<feature type="region of interest" description="Disordered" evidence="8">
    <location>
        <begin position="1"/>
        <end position="38"/>
    </location>
</feature>
<keyword evidence="7 9" id="KW-0472">Membrane</keyword>
<evidence type="ECO:0000256" key="6">
    <source>
        <dbReference type="ARBA" id="ARBA00022989"/>
    </source>
</evidence>
<evidence type="ECO:0000256" key="2">
    <source>
        <dbReference type="ARBA" id="ARBA00007520"/>
    </source>
</evidence>
<dbReference type="GO" id="GO:0005886">
    <property type="term" value="C:plasma membrane"/>
    <property type="evidence" value="ECO:0007669"/>
    <property type="project" value="UniProtKB-SubCell"/>
</dbReference>
<feature type="transmembrane region" description="Helical" evidence="9">
    <location>
        <begin position="443"/>
        <end position="462"/>
    </location>
</feature>